<dbReference type="CDD" id="cd00448">
    <property type="entry name" value="YjgF_YER057c_UK114_family"/>
    <property type="match status" value="1"/>
</dbReference>
<dbReference type="InterPro" id="IPR006175">
    <property type="entry name" value="YjgF/YER057c/UK114"/>
</dbReference>
<name>A0A4Q7MY30_9BACT</name>
<dbReference type="EMBL" id="SGXA01000002">
    <property type="protein sequence ID" value="RZS72123.1"/>
    <property type="molecule type" value="Genomic_DNA"/>
</dbReference>
<protein>
    <submittedName>
        <fullName evidence="2">2-iminobutanoate/2-iminopropanoate deaminase</fullName>
    </submittedName>
</protein>
<dbReference type="Gene3D" id="3.30.1330.40">
    <property type="entry name" value="RutC-like"/>
    <property type="match status" value="1"/>
</dbReference>
<comment type="caution">
    <text evidence="2">The sequence shown here is derived from an EMBL/GenBank/DDBJ whole genome shotgun (WGS) entry which is preliminary data.</text>
</comment>
<dbReference type="AlphaFoldDB" id="A0A4Q7MY30"/>
<evidence type="ECO:0000256" key="1">
    <source>
        <dbReference type="ARBA" id="ARBA00010552"/>
    </source>
</evidence>
<comment type="similarity">
    <text evidence="1">Belongs to the RutC family.</text>
</comment>
<dbReference type="OrthoDB" id="9803101at2"/>
<dbReference type="PANTHER" id="PTHR11803">
    <property type="entry name" value="2-IMINOBUTANOATE/2-IMINOPROPANOATE DEAMINASE RIDA"/>
    <property type="match status" value="1"/>
</dbReference>
<dbReference type="Proteomes" id="UP000293874">
    <property type="component" value="Unassembled WGS sequence"/>
</dbReference>
<sequence length="126" mass="13405">MEKRIINTPDAPAPIGPYSQAVLVNGTVYISGQIAIDPATGNIEATDAGRETEQIMKNLKAVLTAAQLDFGHVVKTTIFLSDMALFPVVNEVYGKSFTGDFPARETVAVKGLPKGVNVEISMIAVK</sequence>
<organism evidence="2 3">
    <name type="scientific">Pseudobacter ginsenosidimutans</name>
    <dbReference type="NCBI Taxonomy" id="661488"/>
    <lineage>
        <taxon>Bacteria</taxon>
        <taxon>Pseudomonadati</taxon>
        <taxon>Bacteroidota</taxon>
        <taxon>Chitinophagia</taxon>
        <taxon>Chitinophagales</taxon>
        <taxon>Chitinophagaceae</taxon>
        <taxon>Pseudobacter</taxon>
    </lineage>
</organism>
<dbReference type="FunFam" id="3.30.1330.40:FF:000001">
    <property type="entry name" value="L-PSP family endoribonuclease"/>
    <property type="match status" value="1"/>
</dbReference>
<dbReference type="InterPro" id="IPR035959">
    <property type="entry name" value="RutC-like_sf"/>
</dbReference>
<dbReference type="GO" id="GO:0005829">
    <property type="term" value="C:cytosol"/>
    <property type="evidence" value="ECO:0007669"/>
    <property type="project" value="TreeGrafter"/>
</dbReference>
<dbReference type="InterPro" id="IPR006056">
    <property type="entry name" value="RidA"/>
</dbReference>
<dbReference type="RefSeq" id="WP_130542572.1">
    <property type="nucleotide sequence ID" value="NZ_CP042431.1"/>
</dbReference>
<dbReference type="GO" id="GO:0019239">
    <property type="term" value="F:deaminase activity"/>
    <property type="evidence" value="ECO:0007669"/>
    <property type="project" value="TreeGrafter"/>
</dbReference>
<evidence type="ECO:0000313" key="2">
    <source>
        <dbReference type="EMBL" id="RZS72123.1"/>
    </source>
</evidence>
<proteinExistence type="inferred from homology"/>
<accession>A0A4Q7MY30</accession>
<dbReference type="PANTHER" id="PTHR11803:SF58">
    <property type="entry name" value="PROTEIN HMF1-RELATED"/>
    <property type="match status" value="1"/>
</dbReference>
<evidence type="ECO:0000313" key="3">
    <source>
        <dbReference type="Proteomes" id="UP000293874"/>
    </source>
</evidence>
<gene>
    <name evidence="2" type="ORF">EV199_4038</name>
</gene>
<dbReference type="NCBIfam" id="TIGR00004">
    <property type="entry name" value="Rid family detoxifying hydrolase"/>
    <property type="match status" value="1"/>
</dbReference>
<dbReference type="SUPFAM" id="SSF55298">
    <property type="entry name" value="YjgF-like"/>
    <property type="match status" value="1"/>
</dbReference>
<reference evidence="2 3" key="1">
    <citation type="submission" date="2019-02" db="EMBL/GenBank/DDBJ databases">
        <title>Genomic Encyclopedia of Type Strains, Phase IV (KMG-IV): sequencing the most valuable type-strain genomes for metagenomic binning, comparative biology and taxonomic classification.</title>
        <authorList>
            <person name="Goeker M."/>
        </authorList>
    </citation>
    <scope>NUCLEOTIDE SEQUENCE [LARGE SCALE GENOMIC DNA]</scope>
    <source>
        <strain evidence="2 3">DSM 18116</strain>
    </source>
</reference>
<dbReference type="Pfam" id="PF01042">
    <property type="entry name" value="Ribonuc_L-PSP"/>
    <property type="match status" value="1"/>
</dbReference>
<keyword evidence="3" id="KW-1185">Reference proteome</keyword>